<reference evidence="3 4" key="1">
    <citation type="submission" date="2020-05" db="EMBL/GenBank/DDBJ databases">
        <authorList>
            <person name="Carlin C.R."/>
        </authorList>
    </citation>
    <scope>NUCLEOTIDE SEQUENCE [LARGE SCALE GENOMIC DNA]</scope>
    <source>
        <strain evidence="3 4">FSL W9-0585</strain>
    </source>
</reference>
<sequence>MKKILVRSGMRPIDSFSAEEILTKDRTGYNNGNLAYQYSIFRTLWKEDVELFSDGYFANPNRADEINETYDAYVIPLADAFREDFRWMLRAYTQLIKRLTIPVYVIGVGLRAPYEPKLGEDFIFDEDVKAFVSAVLEKSGQIGLRGEITSEYLTKLGFKEGVDHRVIGCPSLYTFGRELKIRSLDLHKNSPIAINASPVALETSIEFLNKVTAQYANYNFIPQLYDELFLTYAGGPGVVSNISNYPTSIASKYYQEGKVKYFTSMQAWLDEMRGTSFSIGSRLHGNVTATIVGTPNISFVQDARMRELAAYHQLPHVTAEALTSFNNLEDLLEKIDIHSAEKVQAANFDNYLDFLDYNEIDHIYKADKNRKDAPMDFFLKDVKFSKGIVPITACSKEEIFQRLAQVTEIVKEKASIKVYLEINKREQQIRTLKQNVSNEQQKLQVAEQKIITTEAKNVEQDKQLELSAQKLAKTTTELQQKKREADYYKRTTERKAARMALKVADVFAKKN</sequence>
<dbReference type="EMBL" id="JABJVM010000008">
    <property type="protein sequence ID" value="MBA3926600.1"/>
    <property type="molecule type" value="Genomic_DNA"/>
</dbReference>
<name>A0A7W1T6W4_9LIST</name>
<dbReference type="Pfam" id="PF04230">
    <property type="entry name" value="PS_pyruv_trans"/>
    <property type="match status" value="1"/>
</dbReference>
<evidence type="ECO:0000256" key="1">
    <source>
        <dbReference type="SAM" id="Coils"/>
    </source>
</evidence>
<accession>A0A7W1T6W4</accession>
<gene>
    <name evidence="3" type="ORF">HPK16_09615</name>
</gene>
<dbReference type="AlphaFoldDB" id="A0A7W1T6W4"/>
<proteinExistence type="predicted"/>
<dbReference type="RefSeq" id="WP_181676753.1">
    <property type="nucleotide sequence ID" value="NZ_JABJVM010000008.1"/>
</dbReference>
<keyword evidence="4" id="KW-1185">Reference proteome</keyword>
<keyword evidence="1" id="KW-0175">Coiled coil</keyword>
<feature type="coiled-coil region" evidence="1">
    <location>
        <begin position="422"/>
        <end position="484"/>
    </location>
</feature>
<organism evidence="3 4">
    <name type="scientific">Listeria rustica</name>
    <dbReference type="NCBI Taxonomy" id="2713503"/>
    <lineage>
        <taxon>Bacteria</taxon>
        <taxon>Bacillati</taxon>
        <taxon>Bacillota</taxon>
        <taxon>Bacilli</taxon>
        <taxon>Bacillales</taxon>
        <taxon>Listeriaceae</taxon>
        <taxon>Listeria</taxon>
    </lineage>
</organism>
<keyword evidence="3" id="KW-0808">Transferase</keyword>
<protein>
    <submittedName>
        <fullName evidence="3">Pyruvyl-transferase</fullName>
    </submittedName>
</protein>
<feature type="domain" description="Polysaccharide pyruvyl transferase" evidence="2">
    <location>
        <begin position="94"/>
        <end position="299"/>
    </location>
</feature>
<reference evidence="3 4" key="2">
    <citation type="submission" date="2020-08" db="EMBL/GenBank/DDBJ databases">
        <title>Listeria ohnekaius sp. nov. and Listeria portnoyii sp. nov. isolated from non-agricultural and natural environments.</title>
        <authorList>
            <person name="Weller D."/>
            <person name="Belias A.M."/>
            <person name="Liao J."/>
            <person name="Guo S."/>
            <person name="Orsi R.H."/>
            <person name="Wiedmann M."/>
        </authorList>
    </citation>
    <scope>NUCLEOTIDE SEQUENCE [LARGE SCALE GENOMIC DNA]</scope>
    <source>
        <strain evidence="3 4">FSL W9-0585</strain>
    </source>
</reference>
<dbReference type="InterPro" id="IPR007345">
    <property type="entry name" value="Polysacch_pyruvyl_Trfase"/>
</dbReference>
<dbReference type="Proteomes" id="UP000548787">
    <property type="component" value="Unassembled WGS sequence"/>
</dbReference>
<evidence type="ECO:0000313" key="4">
    <source>
        <dbReference type="Proteomes" id="UP000548787"/>
    </source>
</evidence>
<evidence type="ECO:0000259" key="2">
    <source>
        <dbReference type="Pfam" id="PF04230"/>
    </source>
</evidence>
<comment type="caution">
    <text evidence="3">The sequence shown here is derived from an EMBL/GenBank/DDBJ whole genome shotgun (WGS) entry which is preliminary data.</text>
</comment>
<dbReference type="GO" id="GO:0016740">
    <property type="term" value="F:transferase activity"/>
    <property type="evidence" value="ECO:0007669"/>
    <property type="project" value="UniProtKB-KW"/>
</dbReference>
<evidence type="ECO:0000313" key="3">
    <source>
        <dbReference type="EMBL" id="MBA3926600.1"/>
    </source>
</evidence>